<reference evidence="2" key="1">
    <citation type="submission" date="2017-01" db="EMBL/GenBank/DDBJ databases">
        <authorList>
            <person name="Varghese N."/>
            <person name="Submissions S."/>
        </authorList>
    </citation>
    <scope>NUCLEOTIDE SEQUENCE [LARGE SCALE GENOMIC DNA]</scope>
    <source>
        <strain evidence="2">DSM 16176</strain>
    </source>
</reference>
<dbReference type="AlphaFoldDB" id="A0A1N7PJX1"/>
<protein>
    <submittedName>
        <fullName evidence="1">Uncharacterized protein</fullName>
    </submittedName>
</protein>
<evidence type="ECO:0000313" key="1">
    <source>
        <dbReference type="EMBL" id="SIT10925.1"/>
    </source>
</evidence>
<name>A0A1N7PJX1_9BACL</name>
<proteinExistence type="predicted"/>
<accession>A0A1N7PJX1</accession>
<dbReference type="STRING" id="252246.SAMN05421799_11427"/>
<dbReference type="RefSeq" id="WP_076348959.1">
    <property type="nucleotide sequence ID" value="NZ_FTOO01000014.1"/>
</dbReference>
<evidence type="ECO:0000313" key="2">
    <source>
        <dbReference type="Proteomes" id="UP000186156"/>
    </source>
</evidence>
<dbReference type="Proteomes" id="UP000186156">
    <property type="component" value="Unassembled WGS sequence"/>
</dbReference>
<sequence>MKFILLGAVLVVMLVILILRDRRKQQGQRRRSKRKVTPSLQEFLPIEGFHESGAVIVNGRFRRLIRVGDLNLYAMSMDEIVAVRERFKAMLMRLDNPFQISVQARRANYTDFVAFAESTIDDAVKAYDNPAFAAYAEALKDYLREEALKPRTDRENLIVIGVLPKVGGEDEKMQLERLAREQSFVESGLSAMGLPYDVLEPVQVVEAVQNFWNRERAVSQRYRDAVMRRTHAPRVDGLDVEVSDLVRTQEGKEA</sequence>
<dbReference type="OrthoDB" id="2374616at2"/>
<keyword evidence="2" id="KW-1185">Reference proteome</keyword>
<gene>
    <name evidence="1" type="ORF">SAMN05421799_11427</name>
</gene>
<dbReference type="EMBL" id="FTOO01000014">
    <property type="protein sequence ID" value="SIT10925.1"/>
    <property type="molecule type" value="Genomic_DNA"/>
</dbReference>
<organism evidence="1 2">
    <name type="scientific">Alicyclobacillus vulcanalis</name>
    <dbReference type="NCBI Taxonomy" id="252246"/>
    <lineage>
        <taxon>Bacteria</taxon>
        <taxon>Bacillati</taxon>
        <taxon>Bacillota</taxon>
        <taxon>Bacilli</taxon>
        <taxon>Bacillales</taxon>
        <taxon>Alicyclobacillaceae</taxon>
        <taxon>Alicyclobacillus</taxon>
    </lineage>
</organism>